<protein>
    <recommendedName>
        <fullName evidence="1">F-box domain-containing protein</fullName>
    </recommendedName>
</protein>
<dbReference type="PANTHER" id="PTHR24414">
    <property type="entry name" value="F-BOX/KELCH-REPEAT PROTEIN SKIP4"/>
    <property type="match status" value="1"/>
</dbReference>
<dbReference type="CDD" id="cd09917">
    <property type="entry name" value="F-box_SF"/>
    <property type="match status" value="1"/>
</dbReference>
<dbReference type="PANTHER" id="PTHR24414:SF44">
    <property type="entry name" value="F-BOX DOMAIN-CONTAINING PROTEIN"/>
    <property type="match status" value="1"/>
</dbReference>
<dbReference type="Gene3D" id="2.120.10.80">
    <property type="entry name" value="Kelch-type beta propeller"/>
    <property type="match status" value="1"/>
</dbReference>
<dbReference type="GO" id="GO:0005829">
    <property type="term" value="C:cytosol"/>
    <property type="evidence" value="ECO:0007669"/>
    <property type="project" value="TreeGrafter"/>
</dbReference>
<keyword evidence="3" id="KW-1185">Reference proteome</keyword>
<dbReference type="SUPFAM" id="SSF117281">
    <property type="entry name" value="Kelch motif"/>
    <property type="match status" value="1"/>
</dbReference>
<accession>A0A9Q0K334</accession>
<dbReference type="InterPro" id="IPR050354">
    <property type="entry name" value="F-box/kelch-repeat_ARATH"/>
</dbReference>
<feature type="domain" description="F-box" evidence="1">
    <location>
        <begin position="33"/>
        <end position="58"/>
    </location>
</feature>
<dbReference type="SUPFAM" id="SSF81383">
    <property type="entry name" value="F-box domain"/>
    <property type="match status" value="1"/>
</dbReference>
<evidence type="ECO:0000313" key="3">
    <source>
        <dbReference type="Proteomes" id="UP001141806"/>
    </source>
</evidence>
<dbReference type="Pfam" id="PF00646">
    <property type="entry name" value="F-box"/>
    <property type="match status" value="1"/>
</dbReference>
<dbReference type="Proteomes" id="UP001141806">
    <property type="component" value="Unassembled WGS sequence"/>
</dbReference>
<proteinExistence type="predicted"/>
<gene>
    <name evidence="2" type="ORF">NE237_020977</name>
</gene>
<dbReference type="GO" id="GO:0043161">
    <property type="term" value="P:proteasome-mediated ubiquitin-dependent protein catabolic process"/>
    <property type="evidence" value="ECO:0007669"/>
    <property type="project" value="TreeGrafter"/>
</dbReference>
<dbReference type="InterPro" id="IPR036047">
    <property type="entry name" value="F-box-like_dom_sf"/>
</dbReference>
<evidence type="ECO:0000313" key="2">
    <source>
        <dbReference type="EMBL" id="KAJ4961067.1"/>
    </source>
</evidence>
<dbReference type="AlphaFoldDB" id="A0A9Q0K334"/>
<evidence type="ECO:0000259" key="1">
    <source>
        <dbReference type="Pfam" id="PF00646"/>
    </source>
</evidence>
<name>A0A9Q0K334_9MAGN</name>
<dbReference type="InterPro" id="IPR001810">
    <property type="entry name" value="F-box_dom"/>
</dbReference>
<reference evidence="2" key="1">
    <citation type="journal article" date="2023" name="Plant J.">
        <title>The genome of the king protea, Protea cynaroides.</title>
        <authorList>
            <person name="Chang J."/>
            <person name="Duong T.A."/>
            <person name="Schoeman C."/>
            <person name="Ma X."/>
            <person name="Roodt D."/>
            <person name="Barker N."/>
            <person name="Li Z."/>
            <person name="Van de Peer Y."/>
            <person name="Mizrachi E."/>
        </authorList>
    </citation>
    <scope>NUCLEOTIDE SEQUENCE</scope>
    <source>
        <tissue evidence="2">Young leaves</tissue>
    </source>
</reference>
<organism evidence="2 3">
    <name type="scientific">Protea cynaroides</name>
    <dbReference type="NCBI Taxonomy" id="273540"/>
    <lineage>
        <taxon>Eukaryota</taxon>
        <taxon>Viridiplantae</taxon>
        <taxon>Streptophyta</taxon>
        <taxon>Embryophyta</taxon>
        <taxon>Tracheophyta</taxon>
        <taxon>Spermatophyta</taxon>
        <taxon>Magnoliopsida</taxon>
        <taxon>Proteales</taxon>
        <taxon>Proteaceae</taxon>
        <taxon>Protea</taxon>
    </lineage>
</organism>
<dbReference type="EMBL" id="JAMYWD010000009">
    <property type="protein sequence ID" value="KAJ4961067.1"/>
    <property type="molecule type" value="Genomic_DNA"/>
</dbReference>
<sequence>MAKVTMRILPKHKDEIREGDKESPIHGDVLEAMILTRLSLVDLVAASRVSKAWRGSVSTSLRISPRVKPWFIVYALHRRKLSLTSAFAFDPSSRVWLRIHNIPDAQFTTTDITSSSSMGALQSSHSQHLLYTVSTTGFSFSFDPFHLTWHHVLAPLAWRKDPIVARLGSRVLVAGGTCDYVDDPLDVEMYDIASGRWETCQPMPDQLQESATSNWLSSAVTESRLYLLEKRSRLICSFDGETKTWGPISDLNLFSTPNNIDAPDPVFQSTIGFVDDRLILVGLMGKTADLQGVGLWEVDQDTYQCRPIGEMPLEMVEGLRKANSPLSTMRASTEGAYIYIYDPRNPEQIFFCELSEGICQWGHAVNPMMNKGNAINKFVFSCSRIGMGDVEKAVASGSRTFTVESGGDGLSSFYSFTAPCPV</sequence>
<comment type="caution">
    <text evidence="2">The sequence shown here is derived from an EMBL/GenBank/DDBJ whole genome shotgun (WGS) entry which is preliminary data.</text>
</comment>
<dbReference type="GO" id="GO:0005634">
    <property type="term" value="C:nucleus"/>
    <property type="evidence" value="ECO:0007669"/>
    <property type="project" value="TreeGrafter"/>
</dbReference>
<dbReference type="InterPro" id="IPR015915">
    <property type="entry name" value="Kelch-typ_b-propeller"/>
</dbReference>
<dbReference type="OrthoDB" id="1854110at2759"/>